<protein>
    <submittedName>
        <fullName evidence="1">Uncharacterized protein</fullName>
    </submittedName>
</protein>
<sequence>MFGTLQAWFVVETSSMTHDVTLNGISLSIFGHTTERSIQRRAMHQYRNSLIGSCKHQVTG</sequence>
<proteinExistence type="predicted"/>
<evidence type="ECO:0000313" key="1">
    <source>
        <dbReference type="EMBL" id="GED69169.1"/>
    </source>
</evidence>
<accession>A0ABQ0TMQ2</accession>
<dbReference type="EMBL" id="BJON01000011">
    <property type="protein sequence ID" value="GED69169.1"/>
    <property type="molecule type" value="Genomic_DNA"/>
</dbReference>
<dbReference type="Proteomes" id="UP000319578">
    <property type="component" value="Unassembled WGS sequence"/>
</dbReference>
<gene>
    <name evidence="1" type="ORF">BRE01_28710</name>
</gene>
<name>A0ABQ0TMQ2_9BACL</name>
<organism evidence="1 2">
    <name type="scientific">Brevibacillus reuszeri</name>
    <dbReference type="NCBI Taxonomy" id="54915"/>
    <lineage>
        <taxon>Bacteria</taxon>
        <taxon>Bacillati</taxon>
        <taxon>Bacillota</taxon>
        <taxon>Bacilli</taxon>
        <taxon>Bacillales</taxon>
        <taxon>Paenibacillaceae</taxon>
        <taxon>Brevibacillus</taxon>
    </lineage>
</organism>
<comment type="caution">
    <text evidence="1">The sequence shown here is derived from an EMBL/GenBank/DDBJ whole genome shotgun (WGS) entry which is preliminary data.</text>
</comment>
<keyword evidence="2" id="KW-1185">Reference proteome</keyword>
<reference evidence="1 2" key="1">
    <citation type="submission" date="2019-06" db="EMBL/GenBank/DDBJ databases">
        <title>Whole genome shotgun sequence of Brevibacillus reuszeri NBRC 15719.</title>
        <authorList>
            <person name="Hosoyama A."/>
            <person name="Uohara A."/>
            <person name="Ohji S."/>
            <person name="Ichikawa N."/>
        </authorList>
    </citation>
    <scope>NUCLEOTIDE SEQUENCE [LARGE SCALE GENOMIC DNA]</scope>
    <source>
        <strain evidence="1 2">NBRC 15719</strain>
    </source>
</reference>
<evidence type="ECO:0000313" key="2">
    <source>
        <dbReference type="Proteomes" id="UP000319578"/>
    </source>
</evidence>